<dbReference type="PROSITE" id="PS51257">
    <property type="entry name" value="PROKAR_LIPOPROTEIN"/>
    <property type="match status" value="1"/>
</dbReference>
<dbReference type="AlphaFoldDB" id="A0A1M5MVG0"/>
<evidence type="ECO:0000313" key="2">
    <source>
        <dbReference type="EMBL" id="SHG81112.1"/>
    </source>
</evidence>
<proteinExistence type="predicted"/>
<dbReference type="RefSeq" id="WP_072896074.1">
    <property type="nucleotide sequence ID" value="NZ_FQWZ01000003.1"/>
</dbReference>
<evidence type="ECO:0000256" key="1">
    <source>
        <dbReference type="SAM" id="SignalP"/>
    </source>
</evidence>
<protein>
    <recommendedName>
        <fullName evidence="4">Phosphoribosyl-AMP cyclohydrolase</fullName>
    </recommendedName>
</protein>
<reference evidence="2 3" key="1">
    <citation type="submission" date="2016-11" db="EMBL/GenBank/DDBJ databases">
        <authorList>
            <person name="Jaros S."/>
            <person name="Januszkiewicz K."/>
            <person name="Wedrychowicz H."/>
        </authorList>
    </citation>
    <scope>NUCLEOTIDE SEQUENCE [LARGE SCALE GENOMIC DNA]</scope>
    <source>
        <strain evidence="2 3">CGMCC 1.7049</strain>
    </source>
</reference>
<name>A0A1M5MVG0_9GAMM</name>
<keyword evidence="3" id="KW-1185">Reference proteome</keyword>
<feature type="chain" id="PRO_5013223143" description="Phosphoribosyl-AMP cyclohydrolase" evidence="1">
    <location>
        <begin position="23"/>
        <end position="213"/>
    </location>
</feature>
<dbReference type="SUPFAM" id="SSF54427">
    <property type="entry name" value="NTF2-like"/>
    <property type="match status" value="1"/>
</dbReference>
<organism evidence="2 3">
    <name type="scientific">Hydrocarboniphaga daqingensis</name>
    <dbReference type="NCBI Taxonomy" id="490188"/>
    <lineage>
        <taxon>Bacteria</taxon>
        <taxon>Pseudomonadati</taxon>
        <taxon>Pseudomonadota</taxon>
        <taxon>Gammaproteobacteria</taxon>
        <taxon>Nevskiales</taxon>
        <taxon>Nevskiaceae</taxon>
        <taxon>Hydrocarboniphaga</taxon>
    </lineage>
</organism>
<dbReference type="STRING" id="490188.SAMN04488068_1479"/>
<dbReference type="Proteomes" id="UP000199758">
    <property type="component" value="Unassembled WGS sequence"/>
</dbReference>
<evidence type="ECO:0000313" key="3">
    <source>
        <dbReference type="Proteomes" id="UP000199758"/>
    </source>
</evidence>
<gene>
    <name evidence="2" type="ORF">SAMN04488068_1479</name>
</gene>
<sequence length="213" mass="22804">MFARPIRIAAPLLMSAASVLLAACGAGADASVRGAAAGSAAPELRSSAQNNALLYSDECITEAEVVNAQTAWGNGIVRIGKIHKDSGDYVTAAKDHIQTFYGYDLGSVLFKPTLAAQKQFRNSFDAALSYFVGGNESYPEDKGFALKGWTKIRWENAGIINNNCKMAVAMGNYYFTPPDGSADVKVEYTFAYVKDRNNNLKIAVHQSSVPFGG</sequence>
<feature type="signal peptide" evidence="1">
    <location>
        <begin position="1"/>
        <end position="22"/>
    </location>
</feature>
<dbReference type="InterPro" id="IPR032710">
    <property type="entry name" value="NTF2-like_dom_sf"/>
</dbReference>
<keyword evidence="1" id="KW-0732">Signal</keyword>
<dbReference type="Gene3D" id="3.10.450.50">
    <property type="match status" value="1"/>
</dbReference>
<evidence type="ECO:0008006" key="4">
    <source>
        <dbReference type="Google" id="ProtNLM"/>
    </source>
</evidence>
<dbReference type="EMBL" id="FQWZ01000003">
    <property type="protein sequence ID" value="SHG81112.1"/>
    <property type="molecule type" value="Genomic_DNA"/>
</dbReference>
<accession>A0A1M5MVG0</accession>